<dbReference type="InterPro" id="IPR051451">
    <property type="entry name" value="PhoH2-like"/>
</dbReference>
<proteinExistence type="inferred from homology"/>
<feature type="region of interest" description="Disordered" evidence="7">
    <location>
        <begin position="318"/>
        <end position="338"/>
    </location>
</feature>
<dbReference type="Pfam" id="PF02562">
    <property type="entry name" value="PhoH"/>
    <property type="match status" value="1"/>
</dbReference>
<dbReference type="PANTHER" id="PTHR30473">
    <property type="entry name" value="PROTEIN PHOH"/>
    <property type="match status" value="1"/>
</dbReference>
<evidence type="ECO:0000256" key="5">
    <source>
        <dbReference type="ARBA" id="ARBA00022840"/>
    </source>
</evidence>
<comment type="subcellular location">
    <subcellularLocation>
        <location evidence="1">Cytoplasm</location>
    </subcellularLocation>
</comment>
<gene>
    <name evidence="9" type="ORF">BET01_12030</name>
</gene>
<evidence type="ECO:0000313" key="9">
    <source>
        <dbReference type="EMBL" id="RKD28250.1"/>
    </source>
</evidence>
<dbReference type="InterPro" id="IPR027417">
    <property type="entry name" value="P-loop_NTPase"/>
</dbReference>
<evidence type="ECO:0000256" key="4">
    <source>
        <dbReference type="ARBA" id="ARBA00022741"/>
    </source>
</evidence>
<evidence type="ECO:0000256" key="3">
    <source>
        <dbReference type="ARBA" id="ARBA00022490"/>
    </source>
</evidence>
<dbReference type="GO" id="GO:0005829">
    <property type="term" value="C:cytosol"/>
    <property type="evidence" value="ECO:0007669"/>
    <property type="project" value="TreeGrafter"/>
</dbReference>
<evidence type="ECO:0000256" key="7">
    <source>
        <dbReference type="SAM" id="MobiDB-lite"/>
    </source>
</evidence>
<dbReference type="FunFam" id="3.40.50.300:FF:000013">
    <property type="entry name" value="PhoH family ATPase"/>
    <property type="match status" value="1"/>
</dbReference>
<dbReference type="AlphaFoldDB" id="A0A419SSQ1"/>
<evidence type="ECO:0000256" key="1">
    <source>
        <dbReference type="ARBA" id="ARBA00004496"/>
    </source>
</evidence>
<keyword evidence="10" id="KW-1185">Reference proteome</keyword>
<comment type="caution">
    <text evidence="9">The sequence shown here is derived from an EMBL/GenBank/DDBJ whole genome shotgun (WGS) entry which is preliminary data.</text>
</comment>
<dbReference type="PANTHER" id="PTHR30473:SF1">
    <property type="entry name" value="PHOH-LIKE PROTEIN"/>
    <property type="match status" value="1"/>
</dbReference>
<evidence type="ECO:0000256" key="2">
    <source>
        <dbReference type="ARBA" id="ARBA00010393"/>
    </source>
</evidence>
<keyword evidence="3" id="KW-0963">Cytoplasm</keyword>
<dbReference type="SUPFAM" id="SSF52540">
    <property type="entry name" value="P-loop containing nucleoside triphosphate hydrolases"/>
    <property type="match status" value="1"/>
</dbReference>
<reference evidence="9 10" key="1">
    <citation type="submission" date="2016-08" db="EMBL/GenBank/DDBJ databases">
        <title>A new outlook on sporulation: Clostridium algidixylanolyticum.</title>
        <authorList>
            <person name="Poppleton D.I."/>
            <person name="Gribaldo S."/>
        </authorList>
    </citation>
    <scope>NUCLEOTIDE SEQUENCE [LARGE SCALE GENOMIC DNA]</scope>
    <source>
        <strain evidence="9 10">SPL73</strain>
    </source>
</reference>
<evidence type="ECO:0000256" key="6">
    <source>
        <dbReference type="ARBA" id="ARBA00039970"/>
    </source>
</evidence>
<sequence>MSVIETIIDIPAEHEKNVCGQFDSYLKKIERTLHVTMVARDGALKIIGPELMVQKARSVFSNLIELSKRGNSITEQNVDYALSLSFSESDSQILEIDKDIICRTVAGKPVKPKTLGQKQYVDQIRKKMIVFGIGPAGTGKTYLAMAMAIQAFKNGEVNRIILTRPAIEAGEKLGFLPGDLQSKIDPYLRPLYDALYQIMGAESFLHNSEKGLIEVAPLAYMRGRTLDNAYIILDEAQNTTPAQMKMFLTRIGFGSKVIVTGDQTQKDLPSGATSGLDTAMRILNKIDDISFCQLTSSDVVRHPLVQKIVQAYDEFESKEKPVERKTKATGGRKAHYDD</sequence>
<evidence type="ECO:0000313" key="10">
    <source>
        <dbReference type="Proteomes" id="UP000284277"/>
    </source>
</evidence>
<accession>A0A419SSQ1</accession>
<dbReference type="Proteomes" id="UP000284277">
    <property type="component" value="Unassembled WGS sequence"/>
</dbReference>
<organism evidence="9 10">
    <name type="scientific">Lacrimispora algidixylanolytica</name>
    <dbReference type="NCBI Taxonomy" id="94868"/>
    <lineage>
        <taxon>Bacteria</taxon>
        <taxon>Bacillati</taxon>
        <taxon>Bacillota</taxon>
        <taxon>Clostridia</taxon>
        <taxon>Lachnospirales</taxon>
        <taxon>Lachnospiraceae</taxon>
        <taxon>Lacrimispora</taxon>
    </lineage>
</organism>
<dbReference type="GO" id="GO:0005524">
    <property type="term" value="F:ATP binding"/>
    <property type="evidence" value="ECO:0007669"/>
    <property type="project" value="UniProtKB-KW"/>
</dbReference>
<keyword evidence="4" id="KW-0547">Nucleotide-binding</keyword>
<dbReference type="RefSeq" id="WP_120198879.1">
    <property type="nucleotide sequence ID" value="NZ_MCIA01000035.1"/>
</dbReference>
<dbReference type="OrthoDB" id="9773137at2"/>
<dbReference type="InterPro" id="IPR003714">
    <property type="entry name" value="PhoH"/>
</dbReference>
<protein>
    <recommendedName>
        <fullName evidence="6">PhoH-like protein</fullName>
    </recommendedName>
</protein>
<name>A0A419SSQ1_9FIRM</name>
<dbReference type="Gene3D" id="3.40.50.300">
    <property type="entry name" value="P-loop containing nucleotide triphosphate hydrolases"/>
    <property type="match status" value="1"/>
</dbReference>
<dbReference type="EMBL" id="MCIA01000035">
    <property type="protein sequence ID" value="RKD28250.1"/>
    <property type="molecule type" value="Genomic_DNA"/>
</dbReference>
<comment type="similarity">
    <text evidence="2">Belongs to the PhoH family.</text>
</comment>
<evidence type="ECO:0000259" key="8">
    <source>
        <dbReference type="Pfam" id="PF02562"/>
    </source>
</evidence>
<keyword evidence="5" id="KW-0067">ATP-binding</keyword>
<feature type="domain" description="PhoH-like protein" evidence="8">
    <location>
        <begin position="110"/>
        <end position="313"/>
    </location>
</feature>